<dbReference type="Pfam" id="PF06589">
    <property type="entry name" value="CRA"/>
    <property type="match status" value="1"/>
</dbReference>
<keyword evidence="1" id="KW-0812">Transmembrane</keyword>
<sequence length="164" mass="18955">MKHKLHTFFVIICLIVVLYCGGIEGKKYDDIKKNIWLSRFYGHKNGKNGKNDKKIESVGSANKKNEKIDDLNNSDIDEIVKSVLKSEHLDSRTLKIIKELDKKKNEVVLVNKRKELYKTSTVSMGVIVVGFVMRELASFLVNTYLDNHPNTKALFNRLLMNKWK</sequence>
<accession>A0A1C6YDU0</accession>
<keyword evidence="1" id="KW-0472">Membrane</keyword>
<protein>
    <recommendedName>
        <fullName evidence="4">CRA domain-containing protein</fullName>
    </recommendedName>
</protein>
<feature type="transmembrane region" description="Helical" evidence="1">
    <location>
        <begin position="6"/>
        <end position="23"/>
    </location>
</feature>
<evidence type="ECO:0000256" key="1">
    <source>
        <dbReference type="SAM" id="Phobius"/>
    </source>
</evidence>
<evidence type="ECO:0000313" key="2">
    <source>
        <dbReference type="EMBL" id="SCM21482.1"/>
    </source>
</evidence>
<feature type="transmembrane region" description="Helical" evidence="1">
    <location>
        <begin position="122"/>
        <end position="145"/>
    </location>
</feature>
<proteinExistence type="predicted"/>
<reference evidence="2 3" key="1">
    <citation type="submission" date="2016-08" db="EMBL/GenBank/DDBJ databases">
        <authorList>
            <consortium name="Pathogen Informatics"/>
        </authorList>
    </citation>
    <scope>NUCLEOTIDE SEQUENCE [LARGE SCALE GENOMIC DNA]</scope>
    <source>
        <strain evidence="2 3">DS</strain>
    </source>
</reference>
<name>A0A1C6YDU0_PLACE</name>
<gene>
    <name evidence="2" type="ORF">PCHDS_000220300</name>
</gene>
<dbReference type="EMBL" id="LT608189">
    <property type="protein sequence ID" value="SCM21482.1"/>
    <property type="molecule type" value="Genomic_DNA"/>
</dbReference>
<dbReference type="AlphaFoldDB" id="A0A1C6YDU0"/>
<organism evidence="2 3">
    <name type="scientific">Plasmodium chabaudi adami</name>
    <dbReference type="NCBI Taxonomy" id="5826"/>
    <lineage>
        <taxon>Eukaryota</taxon>
        <taxon>Sar</taxon>
        <taxon>Alveolata</taxon>
        <taxon>Apicomplexa</taxon>
        <taxon>Aconoidasida</taxon>
        <taxon>Haemosporida</taxon>
        <taxon>Plasmodiidae</taxon>
        <taxon>Plasmodium</taxon>
        <taxon>Plasmodium (Vinckeia)</taxon>
    </lineage>
</organism>
<evidence type="ECO:0008006" key="4">
    <source>
        <dbReference type="Google" id="ProtNLM"/>
    </source>
</evidence>
<dbReference type="Proteomes" id="UP000507536">
    <property type="component" value="Chromosome 9"/>
</dbReference>
<evidence type="ECO:0000313" key="3">
    <source>
        <dbReference type="Proteomes" id="UP000507536"/>
    </source>
</evidence>
<keyword evidence="1" id="KW-1133">Transmembrane helix</keyword>